<feature type="domain" description="Hemerythrin-like" evidence="1">
    <location>
        <begin position="4"/>
        <end position="126"/>
    </location>
</feature>
<protein>
    <submittedName>
        <fullName evidence="2">Iron-sulfur cluster repair di-iron protein</fullName>
    </submittedName>
</protein>
<dbReference type="GO" id="GO:0005886">
    <property type="term" value="C:plasma membrane"/>
    <property type="evidence" value="ECO:0007669"/>
    <property type="project" value="TreeGrafter"/>
</dbReference>
<dbReference type="Pfam" id="PF01814">
    <property type="entry name" value="Hemerythrin"/>
    <property type="match status" value="1"/>
</dbReference>
<dbReference type="PANTHER" id="PTHR39966:SF3">
    <property type="entry name" value="DUF438 DOMAIN-CONTAINING PROTEIN"/>
    <property type="match status" value="1"/>
</dbReference>
<name>A0A7Z0VHX8_9GAMM</name>
<proteinExistence type="predicted"/>
<evidence type="ECO:0000313" key="3">
    <source>
        <dbReference type="Proteomes" id="UP000094769"/>
    </source>
</evidence>
<gene>
    <name evidence="2" type="ORF">CODIS_38810</name>
</gene>
<dbReference type="InterPro" id="IPR012312">
    <property type="entry name" value="Hemerythrin-like"/>
</dbReference>
<dbReference type="OrthoDB" id="9792554at2"/>
<dbReference type="EMBL" id="MARB01000032">
    <property type="protein sequence ID" value="ODJ85907.1"/>
    <property type="molecule type" value="Genomic_DNA"/>
</dbReference>
<dbReference type="PANTHER" id="PTHR39966">
    <property type="entry name" value="BLL2471 PROTEIN-RELATED"/>
    <property type="match status" value="1"/>
</dbReference>
<keyword evidence="3" id="KW-1185">Reference proteome</keyword>
<accession>A0A7Z0VHX8</accession>
<dbReference type="Gene3D" id="1.20.120.520">
    <property type="entry name" value="nmb1532 protein domain like"/>
    <property type="match status" value="1"/>
</dbReference>
<reference evidence="2 3" key="1">
    <citation type="submission" date="2016-06" db="EMBL/GenBank/DDBJ databases">
        <title>Genome sequence of endosymbiont of Candidatus Endolucinida thiodiazotropha.</title>
        <authorList>
            <person name="Poehlein A."/>
            <person name="Koenig S."/>
            <person name="Heiden S.E."/>
            <person name="Thuermer A."/>
            <person name="Voget S."/>
            <person name="Daniel R."/>
            <person name="Markert S."/>
            <person name="Gros O."/>
            <person name="Schweder T."/>
        </authorList>
    </citation>
    <scope>NUCLEOTIDE SEQUENCE [LARGE SCALE GENOMIC DNA]</scope>
    <source>
        <strain evidence="2 3">COS</strain>
    </source>
</reference>
<evidence type="ECO:0000259" key="1">
    <source>
        <dbReference type="Pfam" id="PF01814"/>
    </source>
</evidence>
<comment type="caution">
    <text evidence="2">The sequence shown here is derived from an EMBL/GenBank/DDBJ whole genome shotgun (WGS) entry which is preliminary data.</text>
</comment>
<sequence>MKTINDSMTQDHRRCDEIFVEMEQAIMQHKWQEADRLCQAFINSMEHHFKIEEELLFPALLKATSQANGPVNVMLMEHEQMRHLMSQLVSSLDNMSRSLSAGYVDTLLVTMQQHNMKEESILYPMADNAVPDVSDVIDKAYSESA</sequence>
<organism evidence="2 3">
    <name type="scientific">Candidatus Thiodiazotropha endolucinida</name>
    <dbReference type="NCBI Taxonomy" id="1655433"/>
    <lineage>
        <taxon>Bacteria</taxon>
        <taxon>Pseudomonadati</taxon>
        <taxon>Pseudomonadota</taxon>
        <taxon>Gammaproteobacteria</taxon>
        <taxon>Chromatiales</taxon>
        <taxon>Sedimenticolaceae</taxon>
        <taxon>Candidatus Thiodiazotropha</taxon>
    </lineage>
</organism>
<dbReference type="Proteomes" id="UP000094769">
    <property type="component" value="Unassembled WGS sequence"/>
</dbReference>
<dbReference type="RefSeq" id="WP_069128196.1">
    <property type="nucleotide sequence ID" value="NZ_MARB01000032.1"/>
</dbReference>
<evidence type="ECO:0000313" key="2">
    <source>
        <dbReference type="EMBL" id="ODJ85907.1"/>
    </source>
</evidence>
<dbReference type="AlphaFoldDB" id="A0A7Z0VHX8"/>